<dbReference type="InterPro" id="IPR014774">
    <property type="entry name" value="KaiC-like_dom"/>
</dbReference>
<keyword evidence="5" id="KW-0418">Kinase</keyword>
<dbReference type="CDD" id="cd19488">
    <property type="entry name" value="KaiC-like_N"/>
    <property type="match status" value="1"/>
</dbReference>
<feature type="domain" description="KaiC" evidence="7">
    <location>
        <begin position="246"/>
        <end position="502"/>
    </location>
</feature>
<evidence type="ECO:0000256" key="4">
    <source>
        <dbReference type="ARBA" id="ARBA00022737"/>
    </source>
</evidence>
<dbReference type="PROSITE" id="PS51146">
    <property type="entry name" value="KAIC"/>
    <property type="match status" value="2"/>
</dbReference>
<organism evidence="8 9">
    <name type="scientific">Pseudomonas viridiflava ICMP 13104</name>
    <dbReference type="NCBI Taxonomy" id="1198305"/>
    <lineage>
        <taxon>Bacteria</taxon>
        <taxon>Pseudomonadati</taxon>
        <taxon>Pseudomonadota</taxon>
        <taxon>Gammaproteobacteria</taxon>
        <taxon>Pseudomonadales</taxon>
        <taxon>Pseudomonadaceae</taxon>
        <taxon>Pseudomonas</taxon>
    </lineage>
</organism>
<dbReference type="GO" id="GO:0005524">
    <property type="term" value="F:ATP binding"/>
    <property type="evidence" value="ECO:0007669"/>
    <property type="project" value="InterPro"/>
</dbReference>
<dbReference type="PIRSF" id="PIRSF039117">
    <property type="entry name" value="KaiC"/>
    <property type="match status" value="1"/>
</dbReference>
<keyword evidence="4" id="KW-0677">Repeat</keyword>
<dbReference type="InterPro" id="IPR027417">
    <property type="entry name" value="P-loop_NTPase"/>
</dbReference>
<evidence type="ECO:0000256" key="5">
    <source>
        <dbReference type="ARBA" id="ARBA00022777"/>
    </source>
</evidence>
<dbReference type="SUPFAM" id="SSF52540">
    <property type="entry name" value="P-loop containing nucleoside triphosphate hydrolases"/>
    <property type="match status" value="2"/>
</dbReference>
<dbReference type="PANTHER" id="PTHR42926:SF1">
    <property type="entry name" value="CIRCADIAN CLOCK OSCILLATOR PROTEIN KAIC 1"/>
    <property type="match status" value="1"/>
</dbReference>
<dbReference type="CDD" id="cd19487">
    <property type="entry name" value="KaiC-like_C"/>
    <property type="match status" value="1"/>
</dbReference>
<keyword evidence="2" id="KW-0597">Phosphoprotein</keyword>
<dbReference type="InterPro" id="IPR003593">
    <property type="entry name" value="AAA+_ATPase"/>
</dbReference>
<evidence type="ECO:0000256" key="2">
    <source>
        <dbReference type="ARBA" id="ARBA00022553"/>
    </source>
</evidence>
<dbReference type="Gene3D" id="3.40.50.300">
    <property type="entry name" value="P-loop containing nucleotide triphosphate hydrolases"/>
    <property type="match status" value="2"/>
</dbReference>
<dbReference type="GO" id="GO:0016787">
    <property type="term" value="F:hydrolase activity"/>
    <property type="evidence" value="ECO:0007669"/>
    <property type="project" value="UniProtKB-KW"/>
</dbReference>
<keyword evidence="9" id="KW-1185">Reference proteome</keyword>
<evidence type="ECO:0000313" key="9">
    <source>
        <dbReference type="Proteomes" id="UP000053048"/>
    </source>
</evidence>
<dbReference type="GO" id="GO:0004674">
    <property type="term" value="F:protein serine/threonine kinase activity"/>
    <property type="evidence" value="ECO:0007669"/>
    <property type="project" value="UniProtKB-EC"/>
</dbReference>
<dbReference type="AlphaFoldDB" id="A0A0W0HG51"/>
<dbReference type="InterPro" id="IPR030665">
    <property type="entry name" value="KaiC"/>
</dbReference>
<dbReference type="EC" id="2.7.11.1" evidence="1"/>
<evidence type="ECO:0000313" key="8">
    <source>
        <dbReference type="EMBL" id="KTB59881.1"/>
    </source>
</evidence>
<dbReference type="EMBL" id="LKEJ01000145">
    <property type="protein sequence ID" value="KTB59881.1"/>
    <property type="molecule type" value="Genomic_DNA"/>
</dbReference>
<sequence length="518" mass="57147">MNTSKAATGIEGLDDILSGGLSRNHVFLLEGEPGTGKTTVALQFLQAGADAGEVSLYITLSETEHELREGAASHGWELADEINIFELTPPENLLDSDHHQSLLYSSDLELGEATRHIFEVVERVKPARVVIDSLSEIRLLAQSSLRYRRQILAIKHYFSRYNATVLLLDDLTTEALDKTVHSVAHGVIRLESLTPIYGAERRRVKIVKYRGQKYRGGYHDFTIAHGGIQVFPRLVAAEYRSDFPRTQMSSGIEGLDKLLGGGIESGSSTLILGPAGTGKSLISLVFAVQAVARGERVGLFIFDEEMGLLFERMLKLGIDLRALQDTGNLLIEQIDAAELSPGEFAHRVRSAVDRKQIKTVIIDSINGYQAAMPEESALILHMHELLLYLNRQVAAMPEESALILHMHELLLYLNRQGASTFITVAQHGLVGDMRSPVDITYLADSVILLRYFEALGQVRRAVSVIKKRTGTHESTIREYRISSNGLTIGEPLDAFQGVVGGIPNYMGDKKPLLVDEDL</sequence>
<protein>
    <recommendedName>
        <fullName evidence="1">non-specific serine/threonine protein kinase</fullName>
        <ecNumber evidence="1">2.7.11.1</ecNumber>
    </recommendedName>
</protein>
<dbReference type="Proteomes" id="UP000053048">
    <property type="component" value="Unassembled WGS sequence"/>
</dbReference>
<evidence type="ECO:0000256" key="1">
    <source>
        <dbReference type="ARBA" id="ARBA00012513"/>
    </source>
</evidence>
<proteinExistence type="predicted"/>
<feature type="domain" description="KaiC" evidence="7">
    <location>
        <begin position="4"/>
        <end position="244"/>
    </location>
</feature>
<evidence type="ECO:0000256" key="3">
    <source>
        <dbReference type="ARBA" id="ARBA00022679"/>
    </source>
</evidence>
<reference evidence="8 9" key="1">
    <citation type="submission" date="2015-09" db="EMBL/GenBank/DDBJ databases">
        <title>Genome sequence of ICMP 13104.</title>
        <authorList>
            <person name="Visnovsky S."/>
            <person name="Lu A."/>
            <person name="Panda P."/>
            <person name="Pitman A."/>
        </authorList>
    </citation>
    <scope>NUCLEOTIDE SEQUENCE [LARGE SCALE GENOMIC DNA]</scope>
    <source>
        <strain evidence="8 9">ICMP 13104</strain>
    </source>
</reference>
<dbReference type="InterPro" id="IPR010624">
    <property type="entry name" value="KaiC_dom"/>
</dbReference>
<dbReference type="PRINTS" id="PR01874">
    <property type="entry name" value="DNAREPAIRADA"/>
</dbReference>
<keyword evidence="3" id="KW-0808">Transferase</keyword>
<comment type="caution">
    <text evidence="8">The sequence shown here is derived from an EMBL/GenBank/DDBJ whole genome shotgun (WGS) entry which is preliminary data.</text>
</comment>
<accession>A0A0W0HG51</accession>
<gene>
    <name evidence="8" type="ORF">AO067_21005</name>
</gene>
<name>A0A0W0HG51_PSEVI</name>
<dbReference type="Pfam" id="PF06745">
    <property type="entry name" value="ATPase"/>
    <property type="match status" value="2"/>
</dbReference>
<keyword evidence="6" id="KW-0378">Hydrolase</keyword>
<evidence type="ECO:0000259" key="7">
    <source>
        <dbReference type="PROSITE" id="PS51146"/>
    </source>
</evidence>
<dbReference type="InterPro" id="IPR051347">
    <property type="entry name" value="Circadian_clock_KaiC-rel"/>
</dbReference>
<dbReference type="SMART" id="SM00382">
    <property type="entry name" value="AAA"/>
    <property type="match status" value="2"/>
</dbReference>
<dbReference type="PANTHER" id="PTHR42926">
    <property type="match status" value="1"/>
</dbReference>
<evidence type="ECO:0000256" key="6">
    <source>
        <dbReference type="ARBA" id="ARBA00022801"/>
    </source>
</evidence>